<accession>T1AUJ8</accession>
<name>T1AUJ8_9ZZZZ</name>
<sequence length="253" mass="28059">PPARDRRVVVLYEARRRGKSAALAEILDRGGGDYFVLLNGDAEAAPGAVANLVEVARSLPRRPCGVMGRPIPSMDRIDVYTTALEILWAYHHRFHEIVLSSDRAPHLSDELLLLSAAEHPHLPSGIVNDGAYLAFSIHERSGSLGYAPTAYVRVAIPRTWIDHLRQRRRILWGHLQARETFGQAPGTFAVYAAHHPAWALRLMREEASSRRLGFRATLLLVAGELLAATAATCDRGLGRHSHEVWRRVALSPQ</sequence>
<protein>
    <submittedName>
        <fullName evidence="2">Glycosyl transferase family 2</fullName>
        <ecNumber evidence="2">2.-.-.-</ecNumber>
    </submittedName>
</protein>
<dbReference type="SUPFAM" id="SSF53448">
    <property type="entry name" value="Nucleotide-diphospho-sugar transferases"/>
    <property type="match status" value="1"/>
</dbReference>
<dbReference type="GO" id="GO:0016740">
    <property type="term" value="F:transferase activity"/>
    <property type="evidence" value="ECO:0007669"/>
    <property type="project" value="UniProtKB-KW"/>
</dbReference>
<proteinExistence type="predicted"/>
<evidence type="ECO:0000259" key="1">
    <source>
        <dbReference type="Pfam" id="PF00535"/>
    </source>
</evidence>
<dbReference type="EMBL" id="AUZY01008510">
    <property type="protein sequence ID" value="EQD45705.1"/>
    <property type="molecule type" value="Genomic_DNA"/>
</dbReference>
<dbReference type="InterPro" id="IPR001173">
    <property type="entry name" value="Glyco_trans_2-like"/>
</dbReference>
<evidence type="ECO:0000313" key="2">
    <source>
        <dbReference type="EMBL" id="EQD45705.1"/>
    </source>
</evidence>
<reference evidence="2" key="1">
    <citation type="submission" date="2013-08" db="EMBL/GenBank/DDBJ databases">
        <authorList>
            <person name="Mendez C."/>
            <person name="Richter M."/>
            <person name="Ferrer M."/>
            <person name="Sanchez J."/>
        </authorList>
    </citation>
    <scope>NUCLEOTIDE SEQUENCE</scope>
</reference>
<comment type="caution">
    <text evidence="2">The sequence shown here is derived from an EMBL/GenBank/DDBJ whole genome shotgun (WGS) entry which is preliminary data.</text>
</comment>
<feature type="domain" description="Glycosyltransferase 2-like" evidence="1">
    <location>
        <begin position="5"/>
        <end position="59"/>
    </location>
</feature>
<dbReference type="AlphaFoldDB" id="T1AUJ8"/>
<dbReference type="InterPro" id="IPR029044">
    <property type="entry name" value="Nucleotide-diphossugar_trans"/>
</dbReference>
<reference evidence="2" key="2">
    <citation type="journal article" date="2014" name="ISME J.">
        <title>Microbial stratification in low pH oxic and suboxic macroscopic growths along an acid mine drainage.</title>
        <authorList>
            <person name="Mendez-Garcia C."/>
            <person name="Mesa V."/>
            <person name="Sprenger R.R."/>
            <person name="Richter M."/>
            <person name="Diez M.S."/>
            <person name="Solano J."/>
            <person name="Bargiela R."/>
            <person name="Golyshina O.V."/>
            <person name="Manteca A."/>
            <person name="Ramos J.L."/>
            <person name="Gallego J.R."/>
            <person name="Llorente I."/>
            <person name="Martins Dos Santos V.A."/>
            <person name="Jensen O.N."/>
            <person name="Pelaez A.I."/>
            <person name="Sanchez J."/>
            <person name="Ferrer M."/>
        </authorList>
    </citation>
    <scope>NUCLEOTIDE SEQUENCE</scope>
</reference>
<gene>
    <name evidence="2" type="ORF">B1B_12947</name>
</gene>
<keyword evidence="2" id="KW-0808">Transferase</keyword>
<dbReference type="EC" id="2.-.-.-" evidence="2"/>
<dbReference type="Pfam" id="PF00535">
    <property type="entry name" value="Glycos_transf_2"/>
    <property type="match status" value="1"/>
</dbReference>
<feature type="non-terminal residue" evidence="2">
    <location>
        <position position="1"/>
    </location>
</feature>
<organism evidence="2">
    <name type="scientific">mine drainage metagenome</name>
    <dbReference type="NCBI Taxonomy" id="410659"/>
    <lineage>
        <taxon>unclassified sequences</taxon>
        <taxon>metagenomes</taxon>
        <taxon>ecological metagenomes</taxon>
    </lineage>
</organism>